<dbReference type="PANTHER" id="PTHR24148">
    <property type="entry name" value="ANKYRIN REPEAT DOMAIN-CONTAINING PROTEIN 39 HOMOLOG-RELATED"/>
    <property type="match status" value="1"/>
</dbReference>
<evidence type="ECO:0000259" key="1">
    <source>
        <dbReference type="Pfam" id="PF06985"/>
    </source>
</evidence>
<name>M2TPF3_COCH5</name>
<sequence>MPYLALSYCWGDPKKTVPIYLNNKLVHVTENLSSALQNFEQRDVALRIWIDAICINQKNEHEKSQQVGLMAEIYHKASEVIVWLGDGDENSPRALEILKEIGASALQLDALLFDIQLTQRLLLRPWFRRVWV</sequence>
<keyword evidence="3" id="KW-1185">Reference proteome</keyword>
<dbReference type="InterPro" id="IPR052895">
    <property type="entry name" value="HetReg/Transcr_Mod"/>
</dbReference>
<dbReference type="HOGENOM" id="CLU_004184_6_0_1"/>
<reference evidence="3" key="2">
    <citation type="journal article" date="2013" name="PLoS Genet.">
        <title>Comparative genome structure, secondary metabolite, and effector coding capacity across Cochliobolus pathogens.</title>
        <authorList>
            <person name="Condon B.J."/>
            <person name="Leng Y."/>
            <person name="Wu D."/>
            <person name="Bushley K.E."/>
            <person name="Ohm R.A."/>
            <person name="Otillar R."/>
            <person name="Martin J."/>
            <person name="Schackwitz W."/>
            <person name="Grimwood J."/>
            <person name="MohdZainudin N."/>
            <person name="Xue C."/>
            <person name="Wang R."/>
            <person name="Manning V.A."/>
            <person name="Dhillon B."/>
            <person name="Tu Z.J."/>
            <person name="Steffenson B.J."/>
            <person name="Salamov A."/>
            <person name="Sun H."/>
            <person name="Lowry S."/>
            <person name="LaButti K."/>
            <person name="Han J."/>
            <person name="Copeland A."/>
            <person name="Lindquist E."/>
            <person name="Barry K."/>
            <person name="Schmutz J."/>
            <person name="Baker S.E."/>
            <person name="Ciuffetti L.M."/>
            <person name="Grigoriev I.V."/>
            <person name="Zhong S."/>
            <person name="Turgeon B.G."/>
        </authorList>
    </citation>
    <scope>NUCLEOTIDE SEQUENCE [LARGE SCALE GENOMIC DNA]</scope>
    <source>
        <strain evidence="3">C5 / ATCC 48332 / race O</strain>
    </source>
</reference>
<dbReference type="AlphaFoldDB" id="M2TPF3"/>
<dbReference type="OMA" id="NSERFIW"/>
<proteinExistence type="predicted"/>
<evidence type="ECO:0000313" key="2">
    <source>
        <dbReference type="EMBL" id="EMD88424.1"/>
    </source>
</evidence>
<dbReference type="STRING" id="701091.M2TPF3"/>
<reference evidence="2 3" key="1">
    <citation type="journal article" date="2012" name="PLoS Pathog.">
        <title>Diverse lifestyles and strategies of plant pathogenesis encoded in the genomes of eighteen Dothideomycetes fungi.</title>
        <authorList>
            <person name="Ohm R.A."/>
            <person name="Feau N."/>
            <person name="Henrissat B."/>
            <person name="Schoch C.L."/>
            <person name="Horwitz B.A."/>
            <person name="Barry K.W."/>
            <person name="Condon B.J."/>
            <person name="Copeland A.C."/>
            <person name="Dhillon B."/>
            <person name="Glaser F."/>
            <person name="Hesse C.N."/>
            <person name="Kosti I."/>
            <person name="LaButti K."/>
            <person name="Lindquist E.A."/>
            <person name="Lucas S."/>
            <person name="Salamov A.A."/>
            <person name="Bradshaw R.E."/>
            <person name="Ciuffetti L."/>
            <person name="Hamelin R.C."/>
            <person name="Kema G.H.J."/>
            <person name="Lawrence C."/>
            <person name="Scott J.A."/>
            <person name="Spatafora J.W."/>
            <person name="Turgeon B.G."/>
            <person name="de Wit P.J.G.M."/>
            <person name="Zhong S."/>
            <person name="Goodwin S.B."/>
            <person name="Grigoriev I.V."/>
        </authorList>
    </citation>
    <scope>NUCLEOTIDE SEQUENCE [LARGE SCALE GENOMIC DNA]</scope>
    <source>
        <strain evidence="3">C5 / ATCC 48332 / race O</strain>
    </source>
</reference>
<evidence type="ECO:0000313" key="3">
    <source>
        <dbReference type="Proteomes" id="UP000016936"/>
    </source>
</evidence>
<gene>
    <name evidence="2" type="ORF">COCHEDRAFT_1081501</name>
</gene>
<dbReference type="InterPro" id="IPR010730">
    <property type="entry name" value="HET"/>
</dbReference>
<feature type="non-terminal residue" evidence="2">
    <location>
        <position position="132"/>
    </location>
</feature>
<dbReference type="Pfam" id="PF06985">
    <property type="entry name" value="HET"/>
    <property type="match status" value="1"/>
</dbReference>
<dbReference type="EMBL" id="KB445580">
    <property type="protein sequence ID" value="EMD88424.1"/>
    <property type="molecule type" value="Genomic_DNA"/>
</dbReference>
<protein>
    <recommendedName>
        <fullName evidence="1">Heterokaryon incompatibility domain-containing protein</fullName>
    </recommendedName>
</protein>
<accession>M2TPF3</accession>
<feature type="domain" description="Heterokaryon incompatibility" evidence="1">
    <location>
        <begin position="3"/>
        <end position="132"/>
    </location>
</feature>
<dbReference type="Proteomes" id="UP000016936">
    <property type="component" value="Unassembled WGS sequence"/>
</dbReference>
<organism evidence="2 3">
    <name type="scientific">Cochliobolus heterostrophus (strain C5 / ATCC 48332 / race O)</name>
    <name type="common">Southern corn leaf blight fungus</name>
    <name type="synonym">Bipolaris maydis</name>
    <dbReference type="NCBI Taxonomy" id="701091"/>
    <lineage>
        <taxon>Eukaryota</taxon>
        <taxon>Fungi</taxon>
        <taxon>Dikarya</taxon>
        <taxon>Ascomycota</taxon>
        <taxon>Pezizomycotina</taxon>
        <taxon>Dothideomycetes</taxon>
        <taxon>Pleosporomycetidae</taxon>
        <taxon>Pleosporales</taxon>
        <taxon>Pleosporineae</taxon>
        <taxon>Pleosporaceae</taxon>
        <taxon>Bipolaris</taxon>
    </lineage>
</organism>
<dbReference type="PANTHER" id="PTHR24148:SF64">
    <property type="entry name" value="HETEROKARYON INCOMPATIBILITY DOMAIN-CONTAINING PROTEIN"/>
    <property type="match status" value="1"/>
</dbReference>